<organism evidence="1 2">
    <name type="scientific">Sulfurimonas denitrificans (strain ATCC 33889 / DSM 1251)</name>
    <name type="common">Thiomicrospira denitrificans (strain ATCC 33889 / DSM 1251)</name>
    <dbReference type="NCBI Taxonomy" id="326298"/>
    <lineage>
        <taxon>Bacteria</taxon>
        <taxon>Pseudomonadati</taxon>
        <taxon>Campylobacterota</taxon>
        <taxon>Epsilonproteobacteria</taxon>
        <taxon>Campylobacterales</taxon>
        <taxon>Sulfurimonadaceae</taxon>
        <taxon>Sulfurimonas</taxon>
    </lineage>
</organism>
<dbReference type="EMBL" id="CP000153">
    <property type="protein sequence ID" value="ABB43505.1"/>
    <property type="molecule type" value="Genomic_DNA"/>
</dbReference>
<sequence length="289" mass="34430">MIKEKRESFILKKEHLAMFLDEIKDDIINYSEQALNLEFNPSEYYAFERIINLIHGNTPENKDNFIKKAYHNVQRKVCYVNKQDSEQEGKTPFEKGIMTATKNQYKNVNMGIIESEKYNNKNILDRSYMGLNFDTKDKKASYAAARNFRKKYRPIVKEAMAKLRYKYHTFKNAIPAQEFKQNMNTDVFRDKIDYERLYKYVSCFDIKPTKETFHLLRGVIYILCLKHNPSLVPEHYKKSLGIIGKEFIPINKDSEEDTKAKEALLELMEDMELTPEKFEQLRKEFQNEF</sequence>
<dbReference type="HOGENOM" id="CLU_962868_0_0_7"/>
<dbReference type="AlphaFoldDB" id="Q30U26"/>
<name>Q30U26_SULDN</name>
<keyword evidence="2" id="KW-1185">Reference proteome</keyword>
<gene>
    <name evidence="1" type="ordered locus">Suden_0224</name>
</gene>
<dbReference type="Proteomes" id="UP000002714">
    <property type="component" value="Chromosome"/>
</dbReference>
<protein>
    <submittedName>
        <fullName evidence="1">Uncharacterized protein</fullName>
    </submittedName>
</protein>
<accession>Q30U26</accession>
<evidence type="ECO:0000313" key="1">
    <source>
        <dbReference type="EMBL" id="ABB43505.1"/>
    </source>
</evidence>
<dbReference type="KEGG" id="tdn:Suden_0224"/>
<reference evidence="1 2" key="1">
    <citation type="journal article" date="2008" name="Appl. Environ. Microbiol.">
        <title>Genome of the epsilonproteobacterial chemolithoautotroph Sulfurimonas denitrificans.</title>
        <authorList>
            <person name="Sievert S.M."/>
            <person name="Scott K.M."/>
            <person name="Klotz M.G."/>
            <person name="Chain P.S.G."/>
            <person name="Hauser L.J."/>
            <person name="Hemp J."/>
            <person name="Huegler M."/>
            <person name="Land M."/>
            <person name="Lapidus A."/>
            <person name="Larimer F.W."/>
            <person name="Lucas S."/>
            <person name="Malfatti S.A."/>
            <person name="Meyer F."/>
            <person name="Paulsen I.T."/>
            <person name="Ren Q."/>
            <person name="Simon J."/>
            <person name="Bailey K."/>
            <person name="Diaz E."/>
            <person name="Fitzpatrick K.A."/>
            <person name="Glover B."/>
            <person name="Gwatney N."/>
            <person name="Korajkic A."/>
            <person name="Long A."/>
            <person name="Mobberley J.M."/>
            <person name="Pantry S.N."/>
            <person name="Pazder G."/>
            <person name="Peterson S."/>
            <person name="Quintanilla J.D."/>
            <person name="Sprinkle R."/>
            <person name="Stephens J."/>
            <person name="Thomas P."/>
            <person name="Vaughn R."/>
            <person name="Weber M.J."/>
            <person name="Wooten L.L."/>
        </authorList>
    </citation>
    <scope>NUCLEOTIDE SEQUENCE [LARGE SCALE GENOMIC DNA]</scope>
    <source>
        <strain evidence="2">ATCC 33889 / DSM 1251</strain>
    </source>
</reference>
<evidence type="ECO:0000313" key="2">
    <source>
        <dbReference type="Proteomes" id="UP000002714"/>
    </source>
</evidence>
<proteinExistence type="predicted"/>
<dbReference type="RefSeq" id="WP_011371860.1">
    <property type="nucleotide sequence ID" value="NC_007575.1"/>
</dbReference>